<name>A0A9W8CBQ9_TRIRA</name>
<gene>
    <name evidence="3" type="ORF">IRJ41_004838</name>
</gene>
<dbReference type="AlphaFoldDB" id="A0A9W8CBQ9"/>
<comment type="caution">
    <text evidence="3">The sequence shown here is derived from an EMBL/GenBank/DDBJ whole genome shotgun (WGS) entry which is preliminary data.</text>
</comment>
<feature type="region of interest" description="Disordered" evidence="2">
    <location>
        <begin position="157"/>
        <end position="188"/>
    </location>
</feature>
<accession>A0A9W8CBQ9</accession>
<reference evidence="3" key="1">
    <citation type="submission" date="2021-02" db="EMBL/GenBank/DDBJ databases">
        <title>Comparative genomics reveals that relaxation of natural selection precedes convergent phenotypic evolution of cavefish.</title>
        <authorList>
            <person name="Peng Z."/>
        </authorList>
    </citation>
    <scope>NUCLEOTIDE SEQUENCE</scope>
    <source>
        <tissue evidence="3">Muscle</tissue>
    </source>
</reference>
<feature type="compositionally biased region" description="Low complexity" evidence="2">
    <location>
        <begin position="41"/>
        <end position="52"/>
    </location>
</feature>
<keyword evidence="1" id="KW-0175">Coiled coil</keyword>
<evidence type="ECO:0000313" key="4">
    <source>
        <dbReference type="Proteomes" id="UP001059041"/>
    </source>
</evidence>
<evidence type="ECO:0000256" key="2">
    <source>
        <dbReference type="SAM" id="MobiDB-lite"/>
    </source>
</evidence>
<evidence type="ECO:0000313" key="3">
    <source>
        <dbReference type="EMBL" id="KAI7813942.1"/>
    </source>
</evidence>
<organism evidence="3 4">
    <name type="scientific">Triplophysa rosa</name>
    <name type="common">Cave loach</name>
    <dbReference type="NCBI Taxonomy" id="992332"/>
    <lineage>
        <taxon>Eukaryota</taxon>
        <taxon>Metazoa</taxon>
        <taxon>Chordata</taxon>
        <taxon>Craniata</taxon>
        <taxon>Vertebrata</taxon>
        <taxon>Euteleostomi</taxon>
        <taxon>Actinopterygii</taxon>
        <taxon>Neopterygii</taxon>
        <taxon>Teleostei</taxon>
        <taxon>Ostariophysi</taxon>
        <taxon>Cypriniformes</taxon>
        <taxon>Nemacheilidae</taxon>
        <taxon>Triplophysa</taxon>
    </lineage>
</organism>
<feature type="coiled-coil region" evidence="1">
    <location>
        <begin position="104"/>
        <end position="136"/>
    </location>
</feature>
<feature type="compositionally biased region" description="Basic residues" evidence="2">
    <location>
        <begin position="64"/>
        <end position="73"/>
    </location>
</feature>
<feature type="compositionally biased region" description="Polar residues" evidence="2">
    <location>
        <begin position="25"/>
        <end position="37"/>
    </location>
</feature>
<sequence>MNNPGDMRMDNGGSSDEESACGPSESPQENDTSTENNAEYEASSHGTSSKTSPSPPPPAEPKPQVHRRRKGRKTQIMEAIDKGLDRLLQNENNHDYDREQFEWEKEMERNRMELERKLLNFEIKKIEADEKRAEENRALMLQMFQCFRPQYHHSRFSAPHYYPYTPPPQHSSAEDLSTAPGPPASAAY</sequence>
<keyword evidence="4" id="KW-1185">Reference proteome</keyword>
<dbReference type="Proteomes" id="UP001059041">
    <property type="component" value="Linkage Group LG1"/>
</dbReference>
<dbReference type="EMBL" id="JAFHDT010000001">
    <property type="protein sequence ID" value="KAI7813942.1"/>
    <property type="molecule type" value="Genomic_DNA"/>
</dbReference>
<evidence type="ECO:0000256" key="1">
    <source>
        <dbReference type="SAM" id="Coils"/>
    </source>
</evidence>
<feature type="region of interest" description="Disordered" evidence="2">
    <location>
        <begin position="1"/>
        <end position="73"/>
    </location>
</feature>
<protein>
    <submittedName>
        <fullName evidence="3">Uncharacterized protein</fullName>
    </submittedName>
</protein>
<proteinExistence type="predicted"/>